<dbReference type="STRING" id="295108.HT99x_03160"/>
<proteinExistence type="predicted"/>
<gene>
    <name evidence="2" type="ORF">HT99x_009545</name>
    <name evidence="1" type="ORF">HT99x_03160</name>
</gene>
<name>A0A0Q9YLV7_9GAMM</name>
<sequence length="69" mass="8080">MSQLAEQLKNYQNNLYKLEIFTTDDKTYNFDKGWSITETDDVSWAIHNDKNETITYVNLANAVSFVLKK</sequence>
<keyword evidence="3" id="KW-1185">Reference proteome</keyword>
<reference evidence="1" key="1">
    <citation type="submission" date="2015-09" db="EMBL/GenBank/DDBJ databases">
        <title>Draft Genome Sequences of Two Novel Amoeba-resistant Intranuclear Bacteria, Candidatus Berkiella cookevillensis and Candidatus Berkiella aquae.</title>
        <authorList>
            <person name="Mehari Y.T."/>
            <person name="Arivett B.A."/>
            <person name="Farone A.L."/>
            <person name="Gunderson J.H."/>
            <person name="Farone M.B."/>
        </authorList>
    </citation>
    <scope>NUCLEOTIDE SEQUENCE [LARGE SCALE GENOMIC DNA]</scope>
    <source>
        <strain evidence="1">HT99</strain>
    </source>
</reference>
<reference evidence="2" key="3">
    <citation type="submission" date="2021-06" db="EMBL/GenBank/DDBJ databases">
        <title>Genomic Description and Analysis of Intracellular Bacteria, Candidatus Berkiella cookevillensis and Candidatus Berkiella aquae.</title>
        <authorList>
            <person name="Kidane D.T."/>
            <person name="Mehari Y.T."/>
            <person name="Rice F.C."/>
            <person name="Arivett B.A."/>
            <person name="Farone A.L."/>
            <person name="Berk S.G."/>
            <person name="Farone M.B."/>
        </authorList>
    </citation>
    <scope>NUCLEOTIDE SEQUENCE</scope>
    <source>
        <strain evidence="2">HT99</strain>
    </source>
</reference>
<reference evidence="2" key="2">
    <citation type="journal article" date="2016" name="Genome Announc.">
        <title>Draft Genome Sequences of Two Novel Amoeba-Resistant Intranuclear Bacteria, 'Candidatus Berkiella cookevillensis' and 'Candidatus Berkiella aquae'.</title>
        <authorList>
            <person name="Mehari Y.T."/>
            <person name="Arivett B.A."/>
            <person name="Farone A.L."/>
            <person name="Gunderson J.H."/>
            <person name="Farone M.B."/>
        </authorList>
    </citation>
    <scope>NUCLEOTIDE SEQUENCE</scope>
    <source>
        <strain evidence="2">HT99</strain>
    </source>
</reference>
<protein>
    <submittedName>
        <fullName evidence="1">Uncharacterized protein</fullName>
    </submittedName>
</protein>
<dbReference type="RefSeq" id="WP_075067743.1">
    <property type="nucleotide sequence ID" value="NZ_LKAJ02000001.1"/>
</dbReference>
<accession>A0A0Q9YLV7</accession>
<evidence type="ECO:0000313" key="3">
    <source>
        <dbReference type="Proteomes" id="UP000051497"/>
    </source>
</evidence>
<dbReference type="EMBL" id="LKAJ01000026">
    <property type="protein sequence ID" value="KRG17639.1"/>
    <property type="molecule type" value="Genomic_DNA"/>
</dbReference>
<dbReference type="AlphaFoldDB" id="A0A0Q9YLV7"/>
<comment type="caution">
    <text evidence="1">The sequence shown here is derived from an EMBL/GenBank/DDBJ whole genome shotgun (WGS) entry which is preliminary data.</text>
</comment>
<dbReference type="Proteomes" id="UP000051497">
    <property type="component" value="Unassembled WGS sequence"/>
</dbReference>
<dbReference type="EMBL" id="LKAJ02000001">
    <property type="protein sequence ID" value="MCS5711678.1"/>
    <property type="molecule type" value="Genomic_DNA"/>
</dbReference>
<evidence type="ECO:0000313" key="2">
    <source>
        <dbReference type="EMBL" id="MCS5711678.1"/>
    </source>
</evidence>
<evidence type="ECO:0000313" key="1">
    <source>
        <dbReference type="EMBL" id="KRG17639.1"/>
    </source>
</evidence>
<organism evidence="1">
    <name type="scientific">Candidatus Berkiella aquae</name>
    <dbReference type="NCBI Taxonomy" id="295108"/>
    <lineage>
        <taxon>Bacteria</taxon>
        <taxon>Pseudomonadati</taxon>
        <taxon>Pseudomonadota</taxon>
        <taxon>Gammaproteobacteria</taxon>
        <taxon>Candidatus Berkiellales</taxon>
        <taxon>Candidatus Berkiellaceae</taxon>
        <taxon>Candidatus Berkiella</taxon>
    </lineage>
</organism>